<dbReference type="RefSeq" id="WP_007892692.1">
    <property type="nucleotide sequence ID" value="NZ_CABEHT010000001.1"/>
</dbReference>
<dbReference type="Proteomes" id="UP000394068">
    <property type="component" value="Unassembled WGS sequence"/>
</dbReference>
<gene>
    <name evidence="1" type="ORF">NCTC5386_00540</name>
</gene>
<protein>
    <recommendedName>
        <fullName evidence="3">CopG family transcriptional regulator</fullName>
    </recommendedName>
</protein>
<evidence type="ECO:0008006" key="3">
    <source>
        <dbReference type="Google" id="ProtNLM"/>
    </source>
</evidence>
<reference evidence="1 2" key="1">
    <citation type="submission" date="2019-05" db="EMBL/GenBank/DDBJ databases">
        <authorList>
            <consortium name="Pathogen Informatics"/>
        </authorList>
    </citation>
    <scope>NUCLEOTIDE SEQUENCE [LARGE SCALE GENOMIC DNA]</scope>
    <source>
        <strain evidence="1 2">NCTC5386</strain>
    </source>
</reference>
<evidence type="ECO:0000313" key="2">
    <source>
        <dbReference type="Proteomes" id="UP000394068"/>
    </source>
</evidence>
<evidence type="ECO:0000313" key="1">
    <source>
        <dbReference type="EMBL" id="VTS12707.1"/>
    </source>
</evidence>
<organism evidence="1 2">
    <name type="scientific">Streptococcus pseudoporcinus</name>
    <dbReference type="NCBI Taxonomy" id="361101"/>
    <lineage>
        <taxon>Bacteria</taxon>
        <taxon>Bacillati</taxon>
        <taxon>Bacillota</taxon>
        <taxon>Bacilli</taxon>
        <taxon>Lactobacillales</taxon>
        <taxon>Streptococcaceae</taxon>
        <taxon>Streptococcus</taxon>
    </lineage>
</organism>
<name>A0A4V6Z3N4_9STRE</name>
<dbReference type="AlphaFoldDB" id="A0A4V6Z3N4"/>
<dbReference type="EMBL" id="CABEHT010000001">
    <property type="protein sequence ID" value="VTS12707.1"/>
    <property type="molecule type" value="Genomic_DNA"/>
</dbReference>
<sequence length="65" mass="7715">MSELTSICLSDDLNEQLNFWTNTYHISKAEFINQIIAEKLDSLYAIQEADLAMRDWIKEHQNTYF</sequence>
<dbReference type="GeneID" id="58555064"/>
<accession>A0A4V6Z3N4</accession>
<proteinExistence type="predicted"/>